<sequence length="49" mass="5943">MRQKPNDHVNVHKCTSQVETPLQNEVPNQENDHKEKKMDKQHRYEFNIV</sequence>
<evidence type="ECO:0000256" key="1">
    <source>
        <dbReference type="SAM" id="MobiDB-lite"/>
    </source>
</evidence>
<reference evidence="2" key="1">
    <citation type="submission" date="2014-12" db="EMBL/GenBank/DDBJ databases">
        <title>Insight into the proteome of Arion vulgaris.</title>
        <authorList>
            <person name="Aradska J."/>
            <person name="Bulat T."/>
            <person name="Smidak R."/>
            <person name="Sarate P."/>
            <person name="Gangsoo J."/>
            <person name="Sialana F."/>
            <person name="Bilban M."/>
            <person name="Lubec G."/>
        </authorList>
    </citation>
    <scope>NUCLEOTIDE SEQUENCE</scope>
    <source>
        <tissue evidence="2">Skin</tissue>
    </source>
</reference>
<dbReference type="AlphaFoldDB" id="A0A0B6YYV6"/>
<proteinExistence type="predicted"/>
<evidence type="ECO:0000313" key="2">
    <source>
        <dbReference type="EMBL" id="CEK61398.1"/>
    </source>
</evidence>
<protein>
    <submittedName>
        <fullName evidence="2">Uncharacterized protein</fullName>
    </submittedName>
</protein>
<name>A0A0B6YYV6_9EUPU</name>
<feature type="compositionally biased region" description="Polar residues" evidence="1">
    <location>
        <begin position="13"/>
        <end position="29"/>
    </location>
</feature>
<organism evidence="2">
    <name type="scientific">Arion vulgaris</name>
    <dbReference type="NCBI Taxonomy" id="1028688"/>
    <lineage>
        <taxon>Eukaryota</taxon>
        <taxon>Metazoa</taxon>
        <taxon>Spiralia</taxon>
        <taxon>Lophotrochozoa</taxon>
        <taxon>Mollusca</taxon>
        <taxon>Gastropoda</taxon>
        <taxon>Heterobranchia</taxon>
        <taxon>Euthyneura</taxon>
        <taxon>Panpulmonata</taxon>
        <taxon>Eupulmonata</taxon>
        <taxon>Stylommatophora</taxon>
        <taxon>Helicina</taxon>
        <taxon>Arionoidea</taxon>
        <taxon>Arionidae</taxon>
        <taxon>Arion</taxon>
    </lineage>
</organism>
<gene>
    <name evidence="2" type="primary">ORF42150</name>
</gene>
<dbReference type="EMBL" id="HACG01014533">
    <property type="protein sequence ID" value="CEK61398.1"/>
    <property type="molecule type" value="Transcribed_RNA"/>
</dbReference>
<feature type="region of interest" description="Disordered" evidence="1">
    <location>
        <begin position="1"/>
        <end position="49"/>
    </location>
</feature>
<feature type="compositionally biased region" description="Basic and acidic residues" evidence="1">
    <location>
        <begin position="30"/>
        <end position="49"/>
    </location>
</feature>
<feature type="compositionally biased region" description="Basic and acidic residues" evidence="1">
    <location>
        <begin position="1"/>
        <end position="10"/>
    </location>
</feature>
<accession>A0A0B6YYV6</accession>